<dbReference type="OrthoDB" id="2303878at2"/>
<dbReference type="eggNOG" id="COG4200">
    <property type="taxonomic scope" value="Bacteria"/>
</dbReference>
<feature type="transmembrane region" description="Helical" evidence="1">
    <location>
        <begin position="49"/>
        <end position="69"/>
    </location>
</feature>
<dbReference type="EMBL" id="WBOA01000001">
    <property type="protein sequence ID" value="KAB1950983.1"/>
    <property type="molecule type" value="Genomic_DNA"/>
</dbReference>
<reference evidence="3 4" key="1">
    <citation type="submission" date="2019-04" db="EMBL/GenBank/DDBJ databases">
        <title>Lactobacillus gasseri 7171 assembly.</title>
        <authorList>
            <person name="Joris B.R."/>
            <person name="Giguere D."/>
        </authorList>
    </citation>
    <scope>NUCLEOTIDE SEQUENCE [LARGE SCALE GENOMIC DNA]</scope>
    <source>
        <strain evidence="3 4">7171</strain>
    </source>
</reference>
<keyword evidence="1" id="KW-1133">Transmembrane helix</keyword>
<dbReference type="RefSeq" id="WP_003646871.1">
    <property type="nucleotide sequence ID" value="NZ_CABOGQ010000008.1"/>
</dbReference>
<reference evidence="2 5" key="2">
    <citation type="submission" date="2019-09" db="EMBL/GenBank/DDBJ databases">
        <title>Investigation of probiotic properties of different lactic acid bacteria.</title>
        <authorList>
            <person name="Jaomanjaka F."/>
            <person name="Blanc P."/>
        </authorList>
    </citation>
    <scope>NUCLEOTIDE SEQUENCE [LARGE SCALE GENOMIC DNA]</scope>
    <source>
        <strain evidence="2 5">BIO6369</strain>
    </source>
</reference>
<dbReference type="Proteomes" id="UP000316012">
    <property type="component" value="Unassembled WGS sequence"/>
</dbReference>
<dbReference type="InterPro" id="IPR021205">
    <property type="entry name" value="Lanti_perm_SpaE/MutE/EpiE-like"/>
</dbReference>
<feature type="transmembrane region" description="Helical" evidence="1">
    <location>
        <begin position="155"/>
        <end position="180"/>
    </location>
</feature>
<dbReference type="Proteomes" id="UP000460112">
    <property type="component" value="Unassembled WGS sequence"/>
</dbReference>
<feature type="transmembrane region" description="Helical" evidence="1">
    <location>
        <begin position="98"/>
        <end position="119"/>
    </location>
</feature>
<evidence type="ECO:0000256" key="1">
    <source>
        <dbReference type="SAM" id="Phobius"/>
    </source>
</evidence>
<accession>A0A133P4E2</accession>
<organism evidence="2 5">
    <name type="scientific">Lactobacillus gasseri</name>
    <dbReference type="NCBI Taxonomy" id="1596"/>
    <lineage>
        <taxon>Bacteria</taxon>
        <taxon>Bacillati</taxon>
        <taxon>Bacillota</taxon>
        <taxon>Bacilli</taxon>
        <taxon>Lactobacillales</taxon>
        <taxon>Lactobacillaceae</taxon>
        <taxon>Lactobacillus</taxon>
    </lineage>
</organism>
<keyword evidence="4" id="KW-1185">Reference proteome</keyword>
<sequence>MTNILKVEFLKTKHTIIRLLVWLLPLIAILMMTAVFWDNQYSVQLMIGQWSYFWLNMSIALVIGISTYYQKQATKFKEILSSPQDLFTYEIGRIIHGILQAALMSVIFLALVICVRFIFSSSEEIGLMAGSIAGILLTSVWLVPFYSWLCRVTNLYFALGIGFLSSILAMFLSRTAFSMWWPFDWGMLLNNMWLKGDFAFGSWSLIICSLILGFILSIFSAYSFKKQ</sequence>
<dbReference type="OMA" id="PWSWPIR"/>
<dbReference type="STRING" id="324831.LGAS_1494"/>
<comment type="caution">
    <text evidence="2">The sequence shown here is derived from an EMBL/GenBank/DDBJ whole genome shotgun (WGS) entry which is preliminary data.</text>
</comment>
<keyword evidence="1" id="KW-0472">Membrane</keyword>
<dbReference type="GeneID" id="29638535"/>
<evidence type="ECO:0000313" key="5">
    <source>
        <dbReference type="Proteomes" id="UP000460112"/>
    </source>
</evidence>
<feature type="transmembrane region" description="Helical" evidence="1">
    <location>
        <begin position="16"/>
        <end position="37"/>
    </location>
</feature>
<dbReference type="CDD" id="cd21807">
    <property type="entry name" value="ABC-2_lan_permease_MutE_EpiE-like"/>
    <property type="match status" value="1"/>
</dbReference>
<evidence type="ECO:0000313" key="3">
    <source>
        <dbReference type="EMBL" id="TQW14766.1"/>
    </source>
</evidence>
<dbReference type="AlphaFoldDB" id="A0A133P4E2"/>
<feature type="transmembrane region" description="Helical" evidence="1">
    <location>
        <begin position="200"/>
        <end position="224"/>
    </location>
</feature>
<feature type="transmembrane region" description="Helical" evidence="1">
    <location>
        <begin position="125"/>
        <end position="143"/>
    </location>
</feature>
<gene>
    <name evidence="2" type="ORF">F8244_00345</name>
    <name evidence="3" type="ORF">FIPPAONL_01584</name>
</gene>
<protein>
    <submittedName>
        <fullName evidence="2">MFS transporter permease</fullName>
    </submittedName>
</protein>
<dbReference type="EMBL" id="SRMD01000090">
    <property type="protein sequence ID" value="TQW14766.1"/>
    <property type="molecule type" value="Genomic_DNA"/>
</dbReference>
<evidence type="ECO:0000313" key="2">
    <source>
        <dbReference type="EMBL" id="KAB1950983.1"/>
    </source>
</evidence>
<name>A0A133P4E2_LACGS</name>
<keyword evidence="1" id="KW-0812">Transmembrane</keyword>
<proteinExistence type="predicted"/>
<evidence type="ECO:0000313" key="4">
    <source>
        <dbReference type="Proteomes" id="UP000316012"/>
    </source>
</evidence>